<dbReference type="PROSITE" id="PS51257">
    <property type="entry name" value="PROKAR_LIPOPROTEIN"/>
    <property type="match status" value="1"/>
</dbReference>
<reference evidence="2 3" key="2">
    <citation type="submission" date="2019-09" db="EMBL/GenBank/DDBJ databases">
        <title>Complete Genome Sequence and Methylome Analysis of free living Spirochaetas.</title>
        <authorList>
            <person name="Leshcheva N."/>
            <person name="Mikheeva N."/>
        </authorList>
    </citation>
    <scope>NUCLEOTIDE SEQUENCE [LARGE SCALE GENOMIC DNA]</scope>
    <source>
        <strain evidence="2 3">P</strain>
    </source>
</reference>
<dbReference type="AlphaFoldDB" id="A0A5C1QA38"/>
<proteinExistence type="predicted"/>
<keyword evidence="1" id="KW-0732">Signal</keyword>
<evidence type="ECO:0008006" key="4">
    <source>
        <dbReference type="Google" id="ProtNLM"/>
    </source>
</evidence>
<protein>
    <recommendedName>
        <fullName evidence="4">Polymer-forming cytoskeletal protein</fullName>
    </recommendedName>
</protein>
<dbReference type="OrthoDB" id="2111555at2"/>
<dbReference type="Proteomes" id="UP000323824">
    <property type="component" value="Chromosome"/>
</dbReference>
<feature type="chain" id="PRO_5022935728" description="Polymer-forming cytoskeletal protein" evidence="1">
    <location>
        <begin position="20"/>
        <end position="177"/>
    </location>
</feature>
<sequence>MKKNIFLMVAIAVVSLAFTGCSKKAEEAKVVAEVKEADVVTTASIVDNGEALLKAVSADGAWLAATLNDVVVNETLVVEGEFTNRDVVDRKLALYTQDENRVITEQYTVTAPKMIVKSPNFRITGGTFKGDIYVEADGFSLDKSSTVEGDIYFSTQAQLDAFTMDETAKLVGNKSVK</sequence>
<dbReference type="RefSeq" id="WP_149566772.1">
    <property type="nucleotide sequence ID" value="NZ_CP035807.1"/>
</dbReference>
<dbReference type="EMBL" id="CP035807">
    <property type="protein sequence ID" value="QEN03514.1"/>
    <property type="molecule type" value="Genomic_DNA"/>
</dbReference>
<accession>A0A5C1QA38</accession>
<reference evidence="2 3" key="1">
    <citation type="submission" date="2019-02" db="EMBL/GenBank/DDBJ databases">
        <authorList>
            <person name="Fomenkov A."/>
            <person name="Dubinina G."/>
            <person name="Grabovich M."/>
            <person name="Vincze T."/>
            <person name="Roberts R.J."/>
        </authorList>
    </citation>
    <scope>NUCLEOTIDE SEQUENCE [LARGE SCALE GENOMIC DNA]</scope>
    <source>
        <strain evidence="2 3">P</strain>
    </source>
</reference>
<dbReference type="PROSITE" id="PS00430">
    <property type="entry name" value="TONB_DEPENDENT_REC_1"/>
    <property type="match status" value="1"/>
</dbReference>
<evidence type="ECO:0000313" key="2">
    <source>
        <dbReference type="EMBL" id="QEN03514.1"/>
    </source>
</evidence>
<dbReference type="InterPro" id="IPR010916">
    <property type="entry name" value="TonB_box_CS"/>
</dbReference>
<gene>
    <name evidence="2" type="ORF">EW093_01960</name>
</gene>
<keyword evidence="3" id="KW-1185">Reference proteome</keyword>
<feature type="signal peptide" evidence="1">
    <location>
        <begin position="1"/>
        <end position="19"/>
    </location>
</feature>
<name>A0A5C1QA38_9SPIO</name>
<evidence type="ECO:0000313" key="3">
    <source>
        <dbReference type="Proteomes" id="UP000323824"/>
    </source>
</evidence>
<dbReference type="KEGG" id="sper:EW093_01960"/>
<organism evidence="2 3">
    <name type="scientific">Thiospirochaeta perfilievii</name>
    <dbReference type="NCBI Taxonomy" id="252967"/>
    <lineage>
        <taxon>Bacteria</taxon>
        <taxon>Pseudomonadati</taxon>
        <taxon>Spirochaetota</taxon>
        <taxon>Spirochaetia</taxon>
        <taxon>Spirochaetales</taxon>
        <taxon>Spirochaetaceae</taxon>
        <taxon>Thiospirochaeta</taxon>
    </lineage>
</organism>
<evidence type="ECO:0000256" key="1">
    <source>
        <dbReference type="SAM" id="SignalP"/>
    </source>
</evidence>